<accession>A0AC61SCC0</accession>
<organism evidence="1 2">
    <name type="scientific">Candidatus Methanomarinus sp</name>
    <dbReference type="NCBI Taxonomy" id="3386244"/>
    <lineage>
        <taxon>Archaea</taxon>
        <taxon>Methanobacteriati</taxon>
        <taxon>Methanobacteriota</taxon>
        <taxon>Stenosarchaea group</taxon>
        <taxon>Methanomicrobia</taxon>
        <taxon>Methanosarcinales</taxon>
        <taxon>ANME-2 cluster</taxon>
        <taxon>Candidatus Methanocomedenaceae</taxon>
        <taxon>Candidatus Methanomarinus</taxon>
    </lineage>
</organism>
<evidence type="ECO:0000313" key="1">
    <source>
        <dbReference type="EMBL" id="TKY92318.1"/>
    </source>
</evidence>
<sequence>MRRPTVAGQFYPNAKKNLKRELNRCFSIVSGDPGSAIGAIVPHAGYTYSGTTAAYVYAVLPQVDIYIILGPNHTGLGSMVAVSQEIWSTPFGEVPVDMELAGMIAGGIIDSDETAHRYEHSIEVQLPFLQYRFSHDFSIVPICMGLQDKETALEIADQIVQAVKKINSSVVVIASSDFSHYIPDNMARDIDNYLIESIVDLDIDEFYLRLTERNASVCGYGPISVMLGVSKALDASTGTLLNYATSGDVSGDTTGVVGYAGIIIE</sequence>
<reference evidence="1" key="1">
    <citation type="submission" date="2018-09" db="EMBL/GenBank/DDBJ databases">
        <title>A genomic encyclopedia of anaerobic methanotrophic archaea.</title>
        <authorList>
            <person name="Skennerton C.T."/>
            <person name="Chadwick G.L."/>
            <person name="Laso-Perez R."/>
            <person name="Leu A.O."/>
            <person name="Speth D.R."/>
            <person name="Yu H."/>
            <person name="Morgan-Lang C."/>
            <person name="Hatzenpichler R."/>
            <person name="Goudeau D."/>
            <person name="Malmstrom R."/>
            <person name="Woyke T."/>
            <person name="Hallam S."/>
            <person name="Tyson G.W."/>
            <person name="Wegener G."/>
            <person name="Boetius A."/>
            <person name="Orphan V.J."/>
        </authorList>
    </citation>
    <scope>NUCLEOTIDE SEQUENCE</scope>
    <source>
        <strain evidence="1">CONS3730D10UFb2</strain>
    </source>
</reference>
<dbReference type="Proteomes" id="UP000315423">
    <property type="component" value="Unassembled WGS sequence"/>
</dbReference>
<evidence type="ECO:0000313" key="2">
    <source>
        <dbReference type="Proteomes" id="UP000315423"/>
    </source>
</evidence>
<comment type="caution">
    <text evidence="1">The sequence shown here is derived from an EMBL/GenBank/DDBJ whole genome shotgun (WGS) entry which is preliminary data.</text>
</comment>
<dbReference type="EMBL" id="QYBA01000040">
    <property type="protein sequence ID" value="TKY92318.1"/>
    <property type="molecule type" value="Genomic_DNA"/>
</dbReference>
<gene>
    <name evidence="1" type="ORF">C5S46_01285</name>
</gene>
<protein>
    <submittedName>
        <fullName evidence="1">MEMO1 family protein</fullName>
    </submittedName>
</protein>
<proteinExistence type="predicted"/>
<name>A0AC61SCC0_9EURY</name>